<sequence>MATAESTSPRTLVTCSDFGHALRTAVDTARLAPSSHNCQPWALARLSSPDARAGAVRLLAASGDSRPREDSEFVAVVLDRTRQLDSLASHELEMQVSCGAFTQLLIRSLACQGWWLERSVLTDEPDSWAYRSVPAPVRALGPAGWRPGWSLLAVLEVRYAGMPEGSLTEWQDLAAARRTNRGPYTDRAVSAEALRRLLDAAPGLPAQAPVGVRHLTSRADRDRFVDFVSRHAGRDFSDRAAWRETYSYVRPTRAEAERRGDGFSLSQLFGRLHPLRALMLRTALRPATMRLLRHIGYPRLLATRMAAAIRPTPAYVAMGFTGTSPSAADALRGGARLADYWLTATREGLSLHPISIVLQHEDLRRRLQADLALPGRTFFISRLGHAGSGFPPAPRRAASAFTFTL</sequence>
<organism evidence="1 2">
    <name type="scientific">Streptomyces pakalii</name>
    <dbReference type="NCBI Taxonomy" id="3036494"/>
    <lineage>
        <taxon>Bacteria</taxon>
        <taxon>Bacillati</taxon>
        <taxon>Actinomycetota</taxon>
        <taxon>Actinomycetes</taxon>
        <taxon>Kitasatosporales</taxon>
        <taxon>Streptomycetaceae</taxon>
        <taxon>Streptomyces</taxon>
    </lineage>
</organism>
<gene>
    <name evidence="1" type="ORF">P5W92_24950</name>
</gene>
<dbReference type="RefSeq" id="WP_283898252.1">
    <property type="nucleotide sequence ID" value="NZ_JARWAF010000011.1"/>
</dbReference>
<dbReference type="SUPFAM" id="SSF55469">
    <property type="entry name" value="FMN-dependent nitroreductase-like"/>
    <property type="match status" value="2"/>
</dbReference>
<keyword evidence="2" id="KW-1185">Reference proteome</keyword>
<dbReference type="Gene3D" id="3.40.109.10">
    <property type="entry name" value="NADH Oxidase"/>
    <property type="match status" value="2"/>
</dbReference>
<name>A0ABT7DD63_9ACTN</name>
<evidence type="ECO:0000313" key="2">
    <source>
        <dbReference type="Proteomes" id="UP001237194"/>
    </source>
</evidence>
<dbReference type="Proteomes" id="UP001237194">
    <property type="component" value="Unassembled WGS sequence"/>
</dbReference>
<proteinExistence type="predicted"/>
<evidence type="ECO:0000313" key="1">
    <source>
        <dbReference type="EMBL" id="MDJ1643628.1"/>
    </source>
</evidence>
<protein>
    <submittedName>
        <fullName evidence="1">RedV protein</fullName>
    </submittedName>
</protein>
<dbReference type="EMBL" id="JARWAF010000011">
    <property type="protein sequence ID" value="MDJ1643628.1"/>
    <property type="molecule type" value="Genomic_DNA"/>
</dbReference>
<dbReference type="InterPro" id="IPR000415">
    <property type="entry name" value="Nitroreductase-like"/>
</dbReference>
<comment type="caution">
    <text evidence="1">The sequence shown here is derived from an EMBL/GenBank/DDBJ whole genome shotgun (WGS) entry which is preliminary data.</text>
</comment>
<accession>A0ABT7DD63</accession>
<reference evidence="1 2" key="1">
    <citation type="submission" date="2023-04" db="EMBL/GenBank/DDBJ databases">
        <title>A novel species of the genus Streptomyces: Streptomyces pakalii sp. nov. isolated from a Mexican soil jungle.</title>
        <authorList>
            <person name="Chavez-Hernandez M.A."/>
            <person name="Ortiz-Alvarez J."/>
            <person name="Villa-Tanaca L."/>
            <person name="Hernandez-Rodriguez C."/>
        </authorList>
    </citation>
    <scope>NUCLEOTIDE SEQUENCE [LARGE SCALE GENOMIC DNA]</scope>
    <source>
        <strain evidence="1 2">ENCB-J15</strain>
    </source>
</reference>